<accession>A0L3Z7</accession>
<dbReference type="Gene3D" id="3.90.650.10">
    <property type="entry name" value="PurM-like C-terminal domain"/>
    <property type="match status" value="1"/>
</dbReference>
<dbReference type="Pfam" id="PF00586">
    <property type="entry name" value="AIRS"/>
    <property type="match status" value="1"/>
</dbReference>
<dbReference type="eggNOG" id="COG0611">
    <property type="taxonomic scope" value="Bacteria"/>
</dbReference>
<keyword evidence="2" id="KW-0460">Magnesium</keyword>
<feature type="binding site" evidence="2">
    <location>
        <position position="82"/>
    </location>
    <ligand>
        <name>Mg(2+)</name>
        <dbReference type="ChEBI" id="CHEBI:18420"/>
        <label>2</label>
    </ligand>
</feature>
<dbReference type="GO" id="GO:0005524">
    <property type="term" value="F:ATP binding"/>
    <property type="evidence" value="ECO:0007669"/>
    <property type="project" value="UniProtKB-UniRule"/>
</dbReference>
<feature type="binding site" evidence="2">
    <location>
        <position position="82"/>
    </location>
    <ligand>
        <name>Mg(2+)</name>
        <dbReference type="ChEBI" id="CHEBI:18420"/>
        <label>4</label>
    </ligand>
</feature>
<dbReference type="InterPro" id="IPR016188">
    <property type="entry name" value="PurM-like_N"/>
</dbReference>
<dbReference type="PIRSF" id="PIRSF005303">
    <property type="entry name" value="Thiam_monoph_kin"/>
    <property type="match status" value="1"/>
</dbReference>
<feature type="domain" description="PurM-like N-terminal" evidence="3">
    <location>
        <begin position="35"/>
        <end position="148"/>
    </location>
</feature>
<dbReference type="NCBIfam" id="TIGR01379">
    <property type="entry name" value="thiL"/>
    <property type="match status" value="1"/>
</dbReference>
<dbReference type="HAMAP" id="MF_02128">
    <property type="entry name" value="TMP_kinase"/>
    <property type="match status" value="1"/>
</dbReference>
<evidence type="ECO:0000256" key="2">
    <source>
        <dbReference type="HAMAP-Rule" id="MF_02128"/>
    </source>
</evidence>
<proteinExistence type="inferred from homology"/>
<feature type="binding site" evidence="2">
    <location>
        <position position="277"/>
    </location>
    <ligand>
        <name>substrate</name>
    </ligand>
</feature>
<evidence type="ECO:0000259" key="3">
    <source>
        <dbReference type="Pfam" id="PF00586"/>
    </source>
</evidence>
<sequence length="338" mass="35763">MGDKSVANLGEFGVIQHIFAPIQSKQGEGVQLGIGDDAACLVVPRTQDLLATTDTMVEGIHFSSDADPYLLGQKALAVNLSDIAAMGGLPRWYLLSMAVPNRTSQSWLEEFARGVKAASEMFHVALVGGDTVRSNAKIVITVQMLGLIGQHRAVARSGAQVGDRLYLSGTLGDSAFGLAHLLGKLPAMLADDVSYLSRRHHLPEPRIQLGMALQDAALAHACIDVSDGLLADLQHICEASQVSAVVDVEKLPFSESAQRVIAQYGRSALELALTGGEDYELLFAISPGAADQVEKIVHQVGVSLVEIGEVVGVGERPGVVVRQGGEVLSIAQSGWTHF</sequence>
<dbReference type="InterPro" id="IPR006283">
    <property type="entry name" value="ThiL-like"/>
</dbReference>
<dbReference type="HOGENOM" id="CLU_046964_1_1_5"/>
<dbReference type="InterPro" id="IPR036921">
    <property type="entry name" value="PurM-like_N_sf"/>
</dbReference>
<evidence type="ECO:0000313" key="5">
    <source>
        <dbReference type="EMBL" id="ABK42690.1"/>
    </source>
</evidence>
<feature type="binding site" evidence="2">
    <location>
        <position position="82"/>
    </location>
    <ligand>
        <name>Mg(2+)</name>
        <dbReference type="ChEBI" id="CHEBI:18420"/>
        <label>3</label>
    </ligand>
</feature>
<keyword evidence="2" id="KW-0808">Transferase</keyword>
<feature type="binding site" evidence="2">
    <location>
        <position position="130"/>
    </location>
    <ligand>
        <name>Mg(2+)</name>
        <dbReference type="ChEBI" id="CHEBI:18420"/>
        <label>1</label>
    </ligand>
</feature>
<name>A0L3Z7_MAGMM</name>
<evidence type="ECO:0000313" key="6">
    <source>
        <dbReference type="Proteomes" id="UP000002586"/>
    </source>
</evidence>
<dbReference type="RefSeq" id="WP_011711863.1">
    <property type="nucleotide sequence ID" value="NC_008576.1"/>
</dbReference>
<dbReference type="PANTHER" id="PTHR30270">
    <property type="entry name" value="THIAMINE-MONOPHOSPHATE KINASE"/>
    <property type="match status" value="1"/>
</dbReference>
<dbReference type="Gene3D" id="3.30.1330.10">
    <property type="entry name" value="PurM-like, N-terminal domain"/>
    <property type="match status" value="1"/>
</dbReference>
<reference evidence="6" key="1">
    <citation type="journal article" date="2009" name="Appl. Environ. Microbiol.">
        <title>Complete genome sequence of the chemolithoautotrophic marine magnetotactic coccus strain MC-1.</title>
        <authorList>
            <person name="Schubbe S."/>
            <person name="Williams T.J."/>
            <person name="Xie G."/>
            <person name="Kiss H.E."/>
            <person name="Brettin T.S."/>
            <person name="Martinez D."/>
            <person name="Ross C.A."/>
            <person name="Schuler D."/>
            <person name="Cox B.L."/>
            <person name="Nealson K.H."/>
            <person name="Bazylinski D.A."/>
        </authorList>
    </citation>
    <scope>NUCLEOTIDE SEQUENCE [LARGE SCALE GENOMIC DNA]</scope>
    <source>
        <strain evidence="6">ATCC BAA-1437 / JCM 17883 / MC-1</strain>
    </source>
</reference>
<dbReference type="KEGG" id="mgm:Mmc1_0163"/>
<feature type="binding site" evidence="2">
    <location>
        <position position="53"/>
    </location>
    <ligand>
        <name>Mg(2+)</name>
        <dbReference type="ChEBI" id="CHEBI:18420"/>
        <label>1</label>
    </ligand>
</feature>
<dbReference type="EC" id="2.7.4.16" evidence="2"/>
<dbReference type="GO" id="GO:0009229">
    <property type="term" value="P:thiamine diphosphate biosynthetic process"/>
    <property type="evidence" value="ECO:0007669"/>
    <property type="project" value="UniProtKB-UniRule"/>
</dbReference>
<feature type="binding site" evidence="2">
    <location>
        <position position="61"/>
    </location>
    <ligand>
        <name>substrate</name>
    </ligand>
</feature>
<feature type="binding site" evidence="2">
    <location>
        <position position="54"/>
    </location>
    <ligand>
        <name>Mg(2+)</name>
        <dbReference type="ChEBI" id="CHEBI:18420"/>
        <label>1</label>
    </ligand>
</feature>
<dbReference type="SUPFAM" id="SSF56042">
    <property type="entry name" value="PurM C-terminal domain-like"/>
    <property type="match status" value="1"/>
</dbReference>
<dbReference type="SUPFAM" id="SSF55326">
    <property type="entry name" value="PurM N-terminal domain-like"/>
    <property type="match status" value="1"/>
</dbReference>
<keyword evidence="2" id="KW-0067">ATP-binding</keyword>
<keyword evidence="2" id="KW-0479">Metal-binding</keyword>
<evidence type="ECO:0000256" key="1">
    <source>
        <dbReference type="ARBA" id="ARBA00022977"/>
    </source>
</evidence>
<gene>
    <name evidence="2" type="primary">thiL</name>
    <name evidence="5" type="ordered locus">Mmc1_0163</name>
</gene>
<feature type="binding site" evidence="2">
    <location>
        <position position="224"/>
    </location>
    <ligand>
        <name>Mg(2+)</name>
        <dbReference type="ChEBI" id="CHEBI:18420"/>
        <label>3</label>
    </ligand>
</feature>
<reference evidence="5 6" key="2">
    <citation type="journal article" date="2012" name="Int. J. Syst. Evol. Microbiol.">
        <title>Magnetococcus marinus gen. nov., sp. nov., a marine, magnetotactic bacterium that represents a novel lineage (Magnetococcaceae fam. nov.; Magnetococcales ord. nov.) at the base of the Alphaproteobacteria.</title>
        <authorList>
            <person name="Bazylinski D.A."/>
            <person name="Williams T.J."/>
            <person name="Lefevre C.T."/>
            <person name="Berg R.J."/>
            <person name="Zhang C.L."/>
            <person name="Bowser S.S."/>
            <person name="Dean A.J."/>
            <person name="Beveridge T.J."/>
        </authorList>
    </citation>
    <scope>NUCLEOTIDE SEQUENCE [LARGE SCALE GENOMIC DNA]</scope>
    <source>
        <strain evidence="6">ATCC BAA-1437 / JCM 17883 / MC-1</strain>
    </source>
</reference>
<feature type="binding site" evidence="2">
    <location>
        <position position="227"/>
    </location>
    <ligand>
        <name>Mg(2+)</name>
        <dbReference type="ChEBI" id="CHEBI:18420"/>
        <label>5</label>
    </ligand>
</feature>
<feature type="binding site" evidence="2">
    <location>
        <position position="52"/>
    </location>
    <ligand>
        <name>Mg(2+)</name>
        <dbReference type="ChEBI" id="CHEBI:18420"/>
        <label>4</label>
    </ligand>
</feature>
<keyword evidence="2 5" id="KW-0418">Kinase</keyword>
<organism evidence="5 6">
    <name type="scientific">Magnetococcus marinus (strain ATCC BAA-1437 / JCM 17883 / MC-1)</name>
    <dbReference type="NCBI Taxonomy" id="156889"/>
    <lineage>
        <taxon>Bacteria</taxon>
        <taxon>Pseudomonadati</taxon>
        <taxon>Pseudomonadota</taxon>
        <taxon>Magnetococcia</taxon>
        <taxon>Magnetococcales</taxon>
        <taxon>Magnetococcaceae</taxon>
        <taxon>Magnetococcus</taxon>
    </lineage>
</organism>
<protein>
    <recommendedName>
        <fullName evidence="2">Thiamine-monophosphate kinase</fullName>
        <shortName evidence="2">TMP kinase</shortName>
        <shortName evidence="2">Thiamine-phosphate kinase</shortName>
        <ecNumber evidence="2">2.7.4.16</ecNumber>
    </recommendedName>
</protein>
<keyword evidence="1 2" id="KW-0784">Thiamine biosynthesis</keyword>
<feature type="binding site" evidence="2">
    <location>
        <position position="156"/>
    </location>
    <ligand>
        <name>ATP</name>
        <dbReference type="ChEBI" id="CHEBI:30616"/>
    </ligand>
</feature>
<keyword evidence="2" id="KW-0547">Nucleotide-binding</keyword>
<feature type="binding site" evidence="2">
    <location>
        <position position="335"/>
    </location>
    <ligand>
        <name>substrate</name>
    </ligand>
</feature>
<feature type="binding site" evidence="2">
    <location>
        <position position="54"/>
    </location>
    <ligand>
        <name>Mg(2+)</name>
        <dbReference type="ChEBI" id="CHEBI:18420"/>
        <label>2</label>
    </ligand>
</feature>
<dbReference type="Pfam" id="PF02769">
    <property type="entry name" value="AIRS_C"/>
    <property type="match status" value="1"/>
</dbReference>
<dbReference type="OrthoDB" id="9802811at2"/>
<dbReference type="Proteomes" id="UP000002586">
    <property type="component" value="Chromosome"/>
</dbReference>
<feature type="domain" description="PurM-like C-terminal" evidence="4">
    <location>
        <begin position="160"/>
        <end position="314"/>
    </location>
</feature>
<evidence type="ECO:0000259" key="4">
    <source>
        <dbReference type="Pfam" id="PF02769"/>
    </source>
</evidence>
<dbReference type="CDD" id="cd02194">
    <property type="entry name" value="ThiL"/>
    <property type="match status" value="1"/>
</dbReference>
<comment type="function">
    <text evidence="2">Catalyzes the ATP-dependent phosphorylation of thiamine-monophosphate (TMP) to form thiamine-pyrophosphate (TPP), the active form of vitamin B1.</text>
</comment>
<dbReference type="GO" id="GO:0009030">
    <property type="term" value="F:thiamine-phosphate kinase activity"/>
    <property type="evidence" value="ECO:0007669"/>
    <property type="project" value="UniProtKB-UniRule"/>
</dbReference>
<dbReference type="AlphaFoldDB" id="A0L3Z7"/>
<feature type="binding site" evidence="2">
    <location>
        <position position="37"/>
    </location>
    <ligand>
        <name>Mg(2+)</name>
        <dbReference type="ChEBI" id="CHEBI:18420"/>
        <label>4</label>
    </ligand>
</feature>
<comment type="catalytic activity">
    <reaction evidence="2">
        <text>thiamine phosphate + ATP = thiamine diphosphate + ADP</text>
        <dbReference type="Rhea" id="RHEA:15913"/>
        <dbReference type="ChEBI" id="CHEBI:30616"/>
        <dbReference type="ChEBI" id="CHEBI:37575"/>
        <dbReference type="ChEBI" id="CHEBI:58937"/>
        <dbReference type="ChEBI" id="CHEBI:456216"/>
        <dbReference type="EC" id="2.7.4.16"/>
    </reaction>
</comment>
<dbReference type="InterPro" id="IPR010918">
    <property type="entry name" value="PurM-like_C_dom"/>
</dbReference>
<feature type="binding site" evidence="2">
    <location>
        <position position="226"/>
    </location>
    <ligand>
        <name>ATP</name>
        <dbReference type="ChEBI" id="CHEBI:30616"/>
    </ligand>
</feature>
<comment type="pathway">
    <text evidence="2">Cofactor biosynthesis; thiamine diphosphate biosynthesis; thiamine diphosphate from thiamine phosphate: step 1/1.</text>
</comment>
<comment type="miscellaneous">
    <text evidence="2">Reaction mechanism of ThiL seems to utilize a direct, inline transfer of the gamma-phosphate of ATP to TMP rather than a phosphorylated enzyme intermediate.</text>
</comment>
<dbReference type="UniPathway" id="UPA00060">
    <property type="reaction ID" value="UER00142"/>
</dbReference>
<dbReference type="InterPro" id="IPR036676">
    <property type="entry name" value="PurM-like_C_sf"/>
</dbReference>
<dbReference type="PANTHER" id="PTHR30270:SF0">
    <property type="entry name" value="THIAMINE-MONOPHOSPHATE KINASE"/>
    <property type="match status" value="1"/>
</dbReference>
<feature type="binding site" evidence="2">
    <location>
        <begin position="129"/>
        <end position="130"/>
    </location>
    <ligand>
        <name>ATP</name>
        <dbReference type="ChEBI" id="CHEBI:30616"/>
    </ligand>
</feature>
<dbReference type="GO" id="GO:0000287">
    <property type="term" value="F:magnesium ion binding"/>
    <property type="evidence" value="ECO:0007669"/>
    <property type="project" value="UniProtKB-UniRule"/>
</dbReference>
<dbReference type="GO" id="GO:0009228">
    <property type="term" value="P:thiamine biosynthetic process"/>
    <property type="evidence" value="ECO:0007669"/>
    <property type="project" value="UniProtKB-KW"/>
</dbReference>
<comment type="similarity">
    <text evidence="2">Belongs to the thiamine-monophosphate kinase family.</text>
</comment>
<feature type="binding site" evidence="2">
    <location>
        <position position="37"/>
    </location>
    <ligand>
        <name>Mg(2+)</name>
        <dbReference type="ChEBI" id="CHEBI:18420"/>
        <label>3</label>
    </ligand>
</feature>
<comment type="caution">
    <text evidence="2">Lacks conserved residue(s) required for the propagation of feature annotation.</text>
</comment>
<dbReference type="EMBL" id="CP000471">
    <property type="protein sequence ID" value="ABK42690.1"/>
    <property type="molecule type" value="Genomic_DNA"/>
</dbReference>
<keyword evidence="6" id="KW-1185">Reference proteome</keyword>
<dbReference type="STRING" id="156889.Mmc1_0163"/>